<dbReference type="AlphaFoldDB" id="A0A915J577"/>
<proteinExistence type="predicted"/>
<accession>A0A915J577</accession>
<dbReference type="WBParaSite" id="nRc.2.0.1.t21586-RA">
    <property type="protein sequence ID" value="nRc.2.0.1.t21586-RA"/>
    <property type="gene ID" value="nRc.2.0.1.g21586"/>
</dbReference>
<sequence>MIWDDYCHNPLDELQFEMSQKDDEIQQLNVKIDKMADSMIGVQELLEKFVLDQREKDIRVSRTTDRPLQTQSIGGTLPITSATCIANDQRLQQMEVDESEQKFTVKPAVKSKVSTEKRVTEPIAVREQASDIVAQFFQEADEQALED</sequence>
<organism evidence="2 3">
    <name type="scientific">Romanomermis culicivorax</name>
    <name type="common">Nematode worm</name>
    <dbReference type="NCBI Taxonomy" id="13658"/>
    <lineage>
        <taxon>Eukaryota</taxon>
        <taxon>Metazoa</taxon>
        <taxon>Ecdysozoa</taxon>
        <taxon>Nematoda</taxon>
        <taxon>Enoplea</taxon>
        <taxon>Dorylaimia</taxon>
        <taxon>Mermithida</taxon>
        <taxon>Mermithoidea</taxon>
        <taxon>Mermithidae</taxon>
        <taxon>Romanomermis</taxon>
    </lineage>
</organism>
<keyword evidence="1" id="KW-0175">Coiled coil</keyword>
<name>A0A915J577_ROMCU</name>
<evidence type="ECO:0000313" key="2">
    <source>
        <dbReference type="Proteomes" id="UP000887565"/>
    </source>
</evidence>
<protein>
    <submittedName>
        <fullName evidence="3">Uncharacterized protein</fullName>
    </submittedName>
</protein>
<feature type="coiled-coil region" evidence="1">
    <location>
        <begin position="11"/>
        <end position="38"/>
    </location>
</feature>
<evidence type="ECO:0000313" key="3">
    <source>
        <dbReference type="WBParaSite" id="nRc.2.0.1.t21586-RA"/>
    </source>
</evidence>
<reference evidence="3" key="1">
    <citation type="submission" date="2022-11" db="UniProtKB">
        <authorList>
            <consortium name="WormBaseParasite"/>
        </authorList>
    </citation>
    <scope>IDENTIFICATION</scope>
</reference>
<evidence type="ECO:0000256" key="1">
    <source>
        <dbReference type="SAM" id="Coils"/>
    </source>
</evidence>
<keyword evidence="2" id="KW-1185">Reference proteome</keyword>
<dbReference type="Proteomes" id="UP000887565">
    <property type="component" value="Unplaced"/>
</dbReference>